<dbReference type="GO" id="GO:0005886">
    <property type="term" value="C:plasma membrane"/>
    <property type="evidence" value="ECO:0007669"/>
    <property type="project" value="TreeGrafter"/>
</dbReference>
<gene>
    <name evidence="4" type="ORF">C1706_10625</name>
</gene>
<evidence type="ECO:0000256" key="2">
    <source>
        <dbReference type="SAM" id="Coils"/>
    </source>
</evidence>
<feature type="signal peptide" evidence="3">
    <location>
        <begin position="1"/>
        <end position="20"/>
    </location>
</feature>
<evidence type="ECO:0008006" key="6">
    <source>
        <dbReference type="Google" id="ProtNLM"/>
    </source>
</evidence>
<evidence type="ECO:0000313" key="4">
    <source>
        <dbReference type="EMBL" id="RXW31727.1"/>
    </source>
</evidence>
<proteinExistence type="inferred from homology"/>
<dbReference type="EMBL" id="PPCV01000007">
    <property type="protein sequence ID" value="RXW31727.1"/>
    <property type="molecule type" value="Genomic_DNA"/>
</dbReference>
<dbReference type="PANTHER" id="PTHR37313:SF4">
    <property type="entry name" value="CONSERVED MEMBRANE PROTEIN-RELATED"/>
    <property type="match status" value="1"/>
</dbReference>
<organism evidence="4 5">
    <name type="scientific">Propioniciclava flava</name>
    <dbReference type="NCBI Taxonomy" id="2072026"/>
    <lineage>
        <taxon>Bacteria</taxon>
        <taxon>Bacillati</taxon>
        <taxon>Actinomycetota</taxon>
        <taxon>Actinomycetes</taxon>
        <taxon>Propionibacteriales</taxon>
        <taxon>Propionibacteriaceae</taxon>
        <taxon>Propioniciclava</taxon>
    </lineage>
</organism>
<keyword evidence="3" id="KW-0732">Signal</keyword>
<dbReference type="AlphaFoldDB" id="A0A4Q2EE27"/>
<comment type="similarity">
    <text evidence="1">Belongs to the UPF0749 family.</text>
</comment>
<dbReference type="PANTHER" id="PTHR37313">
    <property type="entry name" value="UPF0749 PROTEIN RV1825"/>
    <property type="match status" value="1"/>
</dbReference>
<feature type="chain" id="PRO_5020749189" description="DUF881 domain-containing protein" evidence="3">
    <location>
        <begin position="21"/>
        <end position="230"/>
    </location>
</feature>
<comment type="caution">
    <text evidence="4">The sequence shown here is derived from an EMBL/GenBank/DDBJ whole genome shotgun (WGS) entry which is preliminary data.</text>
</comment>
<reference evidence="4 5" key="1">
    <citation type="submission" date="2018-01" db="EMBL/GenBank/DDBJ databases">
        <title>Lactibacter flavus gen. nov., sp. nov., a novel bacterium of the family Propionibacteriaceae isolated from raw milk and dairy products.</title>
        <authorList>
            <person name="Wenning M."/>
            <person name="Breitenwieser F."/>
            <person name="Huptas C."/>
            <person name="von Neubeck M."/>
            <person name="Busse H.-J."/>
            <person name="Scherer S."/>
        </authorList>
    </citation>
    <scope>NUCLEOTIDE SEQUENCE [LARGE SCALE GENOMIC DNA]</scope>
    <source>
        <strain evidence="4 5">VG341</strain>
    </source>
</reference>
<dbReference type="Gene3D" id="3.30.70.1880">
    <property type="entry name" value="Protein of unknown function DUF881"/>
    <property type="match status" value="1"/>
</dbReference>
<dbReference type="InterPro" id="IPR010273">
    <property type="entry name" value="DUF881"/>
</dbReference>
<dbReference type="Proteomes" id="UP000290624">
    <property type="component" value="Unassembled WGS sequence"/>
</dbReference>
<name>A0A4Q2EE27_9ACTN</name>
<keyword evidence="5" id="KW-1185">Reference proteome</keyword>
<dbReference type="Pfam" id="PF05949">
    <property type="entry name" value="DUF881"/>
    <property type="match status" value="1"/>
</dbReference>
<dbReference type="OrthoDB" id="3214641at2"/>
<sequence length="230" mass="24145">MATIAVCVLAGLMMAIGATASRGNDLRPARTTELVGLVRAETDRADALRKRAAALQDEVDHLTQARAGAAQGPAATELQAAAELAASTPVAGPSVTVTLTDAPATVQPAGVDEDLLVVHQQDIQAVINALWASGAEAVTVQGQRIGARTGIKCVGNTVVVHGVPYAPPYVISAIGDHARLEQGLRDSDYLRVYRQYVDAYRLGYDVTRQARTEMPAYTGPATFTKATALR</sequence>
<protein>
    <recommendedName>
        <fullName evidence="6">DUF881 domain-containing protein</fullName>
    </recommendedName>
</protein>
<keyword evidence="2" id="KW-0175">Coiled coil</keyword>
<feature type="coiled-coil region" evidence="2">
    <location>
        <begin position="38"/>
        <end position="65"/>
    </location>
</feature>
<evidence type="ECO:0000256" key="1">
    <source>
        <dbReference type="ARBA" id="ARBA00009108"/>
    </source>
</evidence>
<accession>A0A4Q2EE27</accession>
<evidence type="ECO:0000313" key="5">
    <source>
        <dbReference type="Proteomes" id="UP000290624"/>
    </source>
</evidence>
<evidence type="ECO:0000256" key="3">
    <source>
        <dbReference type="SAM" id="SignalP"/>
    </source>
</evidence>